<keyword evidence="1" id="KW-0732">Signal</keyword>
<dbReference type="EMBL" id="SKFH01000023">
    <property type="protein sequence ID" value="TCZ69051.1"/>
    <property type="molecule type" value="Genomic_DNA"/>
</dbReference>
<feature type="signal peptide" evidence="1">
    <location>
        <begin position="1"/>
        <end position="27"/>
    </location>
</feature>
<dbReference type="AlphaFoldDB" id="A0A4V2WMG2"/>
<name>A0A4V2WMG2_9BACT</name>
<evidence type="ECO:0000256" key="1">
    <source>
        <dbReference type="SAM" id="SignalP"/>
    </source>
</evidence>
<dbReference type="Proteomes" id="UP000295164">
    <property type="component" value="Unassembled WGS sequence"/>
</dbReference>
<protein>
    <submittedName>
        <fullName evidence="2">Uncharacterized protein</fullName>
    </submittedName>
</protein>
<evidence type="ECO:0000313" key="3">
    <source>
        <dbReference type="Proteomes" id="UP000295164"/>
    </source>
</evidence>
<dbReference type="OrthoDB" id="673141at2"/>
<organism evidence="2 3">
    <name type="scientific">Flaviaesturariibacter aridisoli</name>
    <dbReference type="NCBI Taxonomy" id="2545761"/>
    <lineage>
        <taxon>Bacteria</taxon>
        <taxon>Pseudomonadati</taxon>
        <taxon>Bacteroidota</taxon>
        <taxon>Chitinophagia</taxon>
        <taxon>Chitinophagales</taxon>
        <taxon>Chitinophagaceae</taxon>
        <taxon>Flaviaestuariibacter</taxon>
    </lineage>
</organism>
<keyword evidence="3" id="KW-1185">Reference proteome</keyword>
<reference evidence="2 3" key="1">
    <citation type="submission" date="2019-03" db="EMBL/GenBank/DDBJ databases">
        <authorList>
            <person name="Kim M.K.M."/>
        </authorList>
    </citation>
    <scope>NUCLEOTIDE SEQUENCE [LARGE SCALE GENOMIC DNA]</scope>
    <source>
        <strain evidence="2 3">17J68-15</strain>
    </source>
</reference>
<dbReference type="PROSITE" id="PS51257">
    <property type="entry name" value="PROKAR_LIPOPROTEIN"/>
    <property type="match status" value="1"/>
</dbReference>
<evidence type="ECO:0000313" key="2">
    <source>
        <dbReference type="EMBL" id="TCZ69051.1"/>
    </source>
</evidence>
<dbReference type="RefSeq" id="WP_131852571.1">
    <property type="nucleotide sequence ID" value="NZ_SKFH01000023.1"/>
</dbReference>
<comment type="caution">
    <text evidence="2">The sequence shown here is derived from an EMBL/GenBank/DDBJ whole genome shotgun (WGS) entry which is preliminary data.</text>
</comment>
<feature type="chain" id="PRO_5020690544" evidence="1">
    <location>
        <begin position="28"/>
        <end position="204"/>
    </location>
</feature>
<proteinExistence type="predicted"/>
<accession>A0A4V2WMG2</accession>
<sequence>MRLVKPLLFLFFLVGCAAATHISSAWQKPGAAPFQPEKLVVFCVTPGKDSTMRFEMEEELAGKLRQSGIPAWTSGSLYARNRFAGSSWDSAYQVLRADSVDAVVVVALRGEERSVYPLPQRVETYQHQRLEGYVQQAQQEVAVPVTVTNTRHLWECNTYNLLTRELLSTLQTESYGQGPMRELTAENGRIIAGHLAAAGIFRKP</sequence>
<gene>
    <name evidence="2" type="ORF">E0486_12775</name>
</gene>